<keyword evidence="4" id="KW-1185">Reference proteome</keyword>
<dbReference type="EMBL" id="MU001513">
    <property type="protein sequence ID" value="KAF2438278.1"/>
    <property type="molecule type" value="Genomic_DNA"/>
</dbReference>
<dbReference type="InterPro" id="IPR055481">
    <property type="entry name" value="DUF7053"/>
</dbReference>
<reference evidence="3" key="1">
    <citation type="journal article" date="2020" name="Stud. Mycol.">
        <title>101 Dothideomycetes genomes: a test case for predicting lifestyles and emergence of pathogens.</title>
        <authorList>
            <person name="Haridas S."/>
            <person name="Albert R."/>
            <person name="Binder M."/>
            <person name="Bloem J."/>
            <person name="Labutti K."/>
            <person name="Salamov A."/>
            <person name="Andreopoulos B."/>
            <person name="Baker S."/>
            <person name="Barry K."/>
            <person name="Bills G."/>
            <person name="Bluhm B."/>
            <person name="Cannon C."/>
            <person name="Castanera R."/>
            <person name="Culley D."/>
            <person name="Daum C."/>
            <person name="Ezra D."/>
            <person name="Gonzalez J."/>
            <person name="Henrissat B."/>
            <person name="Kuo A."/>
            <person name="Liang C."/>
            <person name="Lipzen A."/>
            <person name="Lutzoni F."/>
            <person name="Magnuson J."/>
            <person name="Mondo S."/>
            <person name="Nolan M."/>
            <person name="Ohm R."/>
            <person name="Pangilinan J."/>
            <person name="Park H.-J."/>
            <person name="Ramirez L."/>
            <person name="Alfaro M."/>
            <person name="Sun H."/>
            <person name="Tritt A."/>
            <person name="Yoshinaga Y."/>
            <person name="Zwiers L.-H."/>
            <person name="Turgeon B."/>
            <person name="Goodwin S."/>
            <person name="Spatafora J."/>
            <person name="Crous P."/>
            <person name="Grigoriev I."/>
        </authorList>
    </citation>
    <scope>NUCLEOTIDE SEQUENCE</scope>
    <source>
        <strain evidence="3">CBS 690.94</strain>
    </source>
</reference>
<gene>
    <name evidence="3" type="ORF">P171DRAFT_171161</name>
</gene>
<sequence length="240" mass="26656">MLAKHNYHTAAPIPPHVSRDDILAALHDHTTCLTLQALTTTHSLLPATNPATLKDTFWYPPDAYPTASYHVTETIAFLPWFSWAKYSLTFPSVFQSTPTGLKTRADTGGVVLRAEFRVLEGSAMEGFVDGEGGGLGEVRWVLVEDVEVVCAWWMMPLVRGKMEEAHRDICRKVVEKVARQMAEREQEGGNVQMVAKQKTGQVESDHVVRVDSLAQKQDSYAGEDVESEPKDQGPEKITYG</sequence>
<evidence type="ECO:0000313" key="3">
    <source>
        <dbReference type="EMBL" id="KAF2438278.1"/>
    </source>
</evidence>
<evidence type="ECO:0000259" key="2">
    <source>
        <dbReference type="Pfam" id="PF23155"/>
    </source>
</evidence>
<name>A0A9P4U6M0_9PLEO</name>
<dbReference type="PANTHER" id="PTHR38117:SF1">
    <property type="entry name" value="DUF3074 DOMAIN-CONTAINING PROTEIN"/>
    <property type="match status" value="1"/>
</dbReference>
<feature type="region of interest" description="Disordered" evidence="1">
    <location>
        <begin position="213"/>
        <end position="240"/>
    </location>
</feature>
<accession>A0A9P4U6M0</accession>
<dbReference type="Pfam" id="PF23155">
    <property type="entry name" value="DUF7053"/>
    <property type="match status" value="1"/>
</dbReference>
<protein>
    <recommendedName>
        <fullName evidence="2">DUF7053 domain-containing protein</fullName>
    </recommendedName>
</protein>
<dbReference type="AlphaFoldDB" id="A0A9P4U6M0"/>
<evidence type="ECO:0000256" key="1">
    <source>
        <dbReference type="SAM" id="MobiDB-lite"/>
    </source>
</evidence>
<comment type="caution">
    <text evidence="3">The sequence shown here is derived from an EMBL/GenBank/DDBJ whole genome shotgun (WGS) entry which is preliminary data.</text>
</comment>
<proteinExistence type="predicted"/>
<feature type="domain" description="DUF7053" evidence="2">
    <location>
        <begin position="4"/>
        <end position="178"/>
    </location>
</feature>
<dbReference type="OrthoDB" id="4276610at2759"/>
<evidence type="ECO:0000313" key="4">
    <source>
        <dbReference type="Proteomes" id="UP000799764"/>
    </source>
</evidence>
<dbReference type="Proteomes" id="UP000799764">
    <property type="component" value="Unassembled WGS sequence"/>
</dbReference>
<dbReference type="PANTHER" id="PTHR38117">
    <property type="entry name" value="NACHT AND WD40 DOMAIN PROTEIN"/>
    <property type="match status" value="1"/>
</dbReference>
<organism evidence="3 4">
    <name type="scientific">Karstenula rhodostoma CBS 690.94</name>
    <dbReference type="NCBI Taxonomy" id="1392251"/>
    <lineage>
        <taxon>Eukaryota</taxon>
        <taxon>Fungi</taxon>
        <taxon>Dikarya</taxon>
        <taxon>Ascomycota</taxon>
        <taxon>Pezizomycotina</taxon>
        <taxon>Dothideomycetes</taxon>
        <taxon>Pleosporomycetidae</taxon>
        <taxon>Pleosporales</taxon>
        <taxon>Massarineae</taxon>
        <taxon>Didymosphaeriaceae</taxon>
        <taxon>Karstenula</taxon>
    </lineage>
</organism>